<evidence type="ECO:0000313" key="4">
    <source>
        <dbReference type="EMBL" id="GAA2094148.1"/>
    </source>
</evidence>
<name>A0ABN2WLE6_9MICO</name>
<dbReference type="Proteomes" id="UP001500984">
    <property type="component" value="Unassembled WGS sequence"/>
</dbReference>
<evidence type="ECO:0000256" key="1">
    <source>
        <dbReference type="ARBA" id="ARBA00000223"/>
    </source>
</evidence>
<protein>
    <submittedName>
        <fullName evidence="4">RbsD/FucU domain-containing protein</fullName>
    </submittedName>
</protein>
<comment type="catalytic activity">
    <reaction evidence="1">
        <text>beta-D-ribopyranose = beta-D-ribofuranose</text>
        <dbReference type="Rhea" id="RHEA:25432"/>
        <dbReference type="ChEBI" id="CHEBI:27476"/>
        <dbReference type="ChEBI" id="CHEBI:47002"/>
        <dbReference type="EC" id="5.4.99.62"/>
    </reaction>
</comment>
<evidence type="ECO:0000313" key="5">
    <source>
        <dbReference type="Proteomes" id="UP001500984"/>
    </source>
</evidence>
<dbReference type="EMBL" id="BAAAPZ010000004">
    <property type="protein sequence ID" value="GAA2094148.1"/>
    <property type="molecule type" value="Genomic_DNA"/>
</dbReference>
<gene>
    <name evidence="4" type="ORF">GCM10009823_12980</name>
</gene>
<dbReference type="PANTHER" id="PTHR31690:SF4">
    <property type="entry name" value="FUCOSE MUTAROTASE"/>
    <property type="match status" value="1"/>
</dbReference>
<proteinExistence type="predicted"/>
<accession>A0ABN2WLE6</accession>
<evidence type="ECO:0000256" key="3">
    <source>
        <dbReference type="ARBA" id="ARBA00036324"/>
    </source>
</evidence>
<reference evidence="4 5" key="1">
    <citation type="journal article" date="2019" name="Int. J. Syst. Evol. Microbiol.">
        <title>The Global Catalogue of Microorganisms (GCM) 10K type strain sequencing project: providing services to taxonomists for standard genome sequencing and annotation.</title>
        <authorList>
            <consortium name="The Broad Institute Genomics Platform"/>
            <consortium name="The Broad Institute Genome Sequencing Center for Infectious Disease"/>
            <person name="Wu L."/>
            <person name="Ma J."/>
        </authorList>
    </citation>
    <scope>NUCLEOTIDE SEQUENCE [LARGE SCALE GENOMIC DNA]</scope>
    <source>
        <strain evidence="4 5">JCM 15900</strain>
    </source>
</reference>
<evidence type="ECO:0000256" key="2">
    <source>
        <dbReference type="ARBA" id="ARBA00023235"/>
    </source>
</evidence>
<comment type="caution">
    <text evidence="4">The sequence shown here is derived from an EMBL/GenBank/DDBJ whole genome shotgun (WGS) entry which is preliminary data.</text>
</comment>
<dbReference type="Pfam" id="PF05025">
    <property type="entry name" value="RbsD_FucU"/>
    <property type="match status" value="1"/>
</dbReference>
<dbReference type="Gene3D" id="3.40.1650.10">
    <property type="entry name" value="RbsD-like domain"/>
    <property type="match status" value="1"/>
</dbReference>
<keyword evidence="5" id="KW-1185">Reference proteome</keyword>
<dbReference type="InterPro" id="IPR050443">
    <property type="entry name" value="RbsD/FucU_mutarotase"/>
</dbReference>
<sequence length="138" mass="14789">MLRTEIIHPDLLAALARAGHGAQVLIADGNYPHSTGVPATAERIHLNLAPGMLTVSQVLTPLAATVPIEFAEIMLTSEGEEAPIVAEYRALLPGVPFAGCERFEFYDRARTSDVAVVIATGEQRQYANLLLTIGVRTP</sequence>
<dbReference type="RefSeq" id="WP_344336399.1">
    <property type="nucleotide sequence ID" value="NZ_BAAAPZ010000004.1"/>
</dbReference>
<dbReference type="InterPro" id="IPR023750">
    <property type="entry name" value="RbsD-like_sf"/>
</dbReference>
<organism evidence="4 5">
    <name type="scientific">Brevibacterium salitolerans</name>
    <dbReference type="NCBI Taxonomy" id="1403566"/>
    <lineage>
        <taxon>Bacteria</taxon>
        <taxon>Bacillati</taxon>
        <taxon>Actinomycetota</taxon>
        <taxon>Actinomycetes</taxon>
        <taxon>Micrococcales</taxon>
        <taxon>Brevibacteriaceae</taxon>
        <taxon>Brevibacterium</taxon>
    </lineage>
</organism>
<comment type="catalytic activity">
    <reaction evidence="3">
        <text>alpha-L-fucose = beta-L-fucose</text>
        <dbReference type="Rhea" id="RHEA:25580"/>
        <dbReference type="ChEBI" id="CHEBI:42548"/>
        <dbReference type="ChEBI" id="CHEBI:42589"/>
        <dbReference type="EC" id="5.1.3.29"/>
    </reaction>
</comment>
<dbReference type="InterPro" id="IPR007721">
    <property type="entry name" value="RbsD_FucU"/>
</dbReference>
<keyword evidence="2" id="KW-0413">Isomerase</keyword>
<dbReference type="SUPFAM" id="SSF102546">
    <property type="entry name" value="RbsD-like"/>
    <property type="match status" value="1"/>
</dbReference>
<dbReference type="PANTHER" id="PTHR31690">
    <property type="entry name" value="FUCOSE MUTAROTASE"/>
    <property type="match status" value="1"/>
</dbReference>